<dbReference type="AlphaFoldDB" id="A0A5N6NPC7"/>
<accession>A0A5N6NPC7</accession>
<feature type="region of interest" description="Disordered" evidence="1">
    <location>
        <begin position="105"/>
        <end position="146"/>
    </location>
</feature>
<evidence type="ECO:0008006" key="4">
    <source>
        <dbReference type="Google" id="ProtNLM"/>
    </source>
</evidence>
<sequence length="186" mass="21358">MAATKASKELIWLNNFLEELGKKQPDSPLYCDNQSAIHLGKNPVLHGKTKHIQLRYHFIRGLISDGTLMLEKIRGTENPADMLTKVVTLDKLKLCVASTGLQGETYRRPSAKKKEHSSKDKEEPPHRRGPHRDQRQQPEPPDADVLFTDARWKLVEEGGGRLQEAVEDWRVVDDYSRWRRVVMVGR</sequence>
<protein>
    <recommendedName>
        <fullName evidence="4">Reverse transcriptase Ty1/copia-type domain-containing protein</fullName>
    </recommendedName>
</protein>
<comment type="caution">
    <text evidence="2">The sequence shown here is derived from an EMBL/GenBank/DDBJ whole genome shotgun (WGS) entry which is preliminary data.</text>
</comment>
<reference evidence="2 3" key="1">
    <citation type="submission" date="2019-05" db="EMBL/GenBank/DDBJ databases">
        <title>Mikania micrantha, genome provides insights into the molecular mechanism of rapid growth.</title>
        <authorList>
            <person name="Liu B."/>
        </authorList>
    </citation>
    <scope>NUCLEOTIDE SEQUENCE [LARGE SCALE GENOMIC DNA]</scope>
    <source>
        <strain evidence="2">NLD-2019</strain>
        <tissue evidence="2">Leaf</tissue>
    </source>
</reference>
<organism evidence="2 3">
    <name type="scientific">Mikania micrantha</name>
    <name type="common">bitter vine</name>
    <dbReference type="NCBI Taxonomy" id="192012"/>
    <lineage>
        <taxon>Eukaryota</taxon>
        <taxon>Viridiplantae</taxon>
        <taxon>Streptophyta</taxon>
        <taxon>Embryophyta</taxon>
        <taxon>Tracheophyta</taxon>
        <taxon>Spermatophyta</taxon>
        <taxon>Magnoliopsida</taxon>
        <taxon>eudicotyledons</taxon>
        <taxon>Gunneridae</taxon>
        <taxon>Pentapetalae</taxon>
        <taxon>asterids</taxon>
        <taxon>campanulids</taxon>
        <taxon>Asterales</taxon>
        <taxon>Asteraceae</taxon>
        <taxon>Asteroideae</taxon>
        <taxon>Heliantheae alliance</taxon>
        <taxon>Eupatorieae</taxon>
        <taxon>Mikania</taxon>
    </lineage>
</organism>
<dbReference type="CDD" id="cd09272">
    <property type="entry name" value="RNase_HI_RT_Ty1"/>
    <property type="match status" value="1"/>
</dbReference>
<dbReference type="Proteomes" id="UP000326396">
    <property type="component" value="Linkage Group LG18"/>
</dbReference>
<dbReference type="EMBL" id="SZYD01000010">
    <property type="protein sequence ID" value="KAD4982213.1"/>
    <property type="molecule type" value="Genomic_DNA"/>
</dbReference>
<gene>
    <name evidence="2" type="ORF">E3N88_18884</name>
</gene>
<feature type="compositionally biased region" description="Basic and acidic residues" evidence="1">
    <location>
        <begin position="117"/>
        <end position="136"/>
    </location>
</feature>
<dbReference type="PANTHER" id="PTHR11439">
    <property type="entry name" value="GAG-POL-RELATED RETROTRANSPOSON"/>
    <property type="match status" value="1"/>
</dbReference>
<name>A0A5N6NPC7_9ASTR</name>
<proteinExistence type="predicted"/>
<evidence type="ECO:0000313" key="3">
    <source>
        <dbReference type="Proteomes" id="UP000326396"/>
    </source>
</evidence>
<keyword evidence="3" id="KW-1185">Reference proteome</keyword>
<evidence type="ECO:0000256" key="1">
    <source>
        <dbReference type="SAM" id="MobiDB-lite"/>
    </source>
</evidence>
<dbReference type="OrthoDB" id="418237at2759"/>
<evidence type="ECO:0000313" key="2">
    <source>
        <dbReference type="EMBL" id="KAD4982213.1"/>
    </source>
</evidence>
<dbReference type="PANTHER" id="PTHR11439:SF467">
    <property type="entry name" value="INTEGRASE CATALYTIC DOMAIN-CONTAINING PROTEIN"/>
    <property type="match status" value="1"/>
</dbReference>